<evidence type="ECO:0000256" key="1">
    <source>
        <dbReference type="SAM" id="SignalP"/>
    </source>
</evidence>
<dbReference type="SUPFAM" id="SSF101898">
    <property type="entry name" value="NHL repeat"/>
    <property type="match status" value="1"/>
</dbReference>
<evidence type="ECO:0000313" key="2">
    <source>
        <dbReference type="EMBL" id="PXX22464.1"/>
    </source>
</evidence>
<feature type="signal peptide" evidence="1">
    <location>
        <begin position="1"/>
        <end position="19"/>
    </location>
</feature>
<protein>
    <submittedName>
        <fullName evidence="2">Putative secreted protein (Por secretion system target)</fullName>
    </submittedName>
</protein>
<organism evidence="2 3">
    <name type="scientific">Hoylesella shahii DSM 15611 = JCM 12083</name>
    <dbReference type="NCBI Taxonomy" id="1122991"/>
    <lineage>
        <taxon>Bacteria</taxon>
        <taxon>Pseudomonadati</taxon>
        <taxon>Bacteroidota</taxon>
        <taxon>Bacteroidia</taxon>
        <taxon>Bacteroidales</taxon>
        <taxon>Prevotellaceae</taxon>
        <taxon>Hoylesella</taxon>
    </lineage>
</organism>
<accession>A0A318HVI3</accession>
<feature type="chain" id="PRO_5016396021" evidence="1">
    <location>
        <begin position="20"/>
        <end position="552"/>
    </location>
</feature>
<gene>
    <name evidence="2" type="ORF">EJ73_01225</name>
</gene>
<reference evidence="2 3" key="1">
    <citation type="submission" date="2018-05" db="EMBL/GenBank/DDBJ databases">
        <title>Genomic Encyclopedia of Type Strains, Phase I: the one thousand microbial genomes (KMG-I) project.</title>
        <authorList>
            <person name="Kyrpides N."/>
        </authorList>
    </citation>
    <scope>NUCLEOTIDE SEQUENCE [LARGE SCALE GENOMIC DNA]</scope>
    <source>
        <strain evidence="2 3">DSM 15611</strain>
    </source>
</reference>
<comment type="caution">
    <text evidence="2">The sequence shown here is derived from an EMBL/GenBank/DDBJ whole genome shotgun (WGS) entry which is preliminary data.</text>
</comment>
<name>A0A318HVI3_9BACT</name>
<dbReference type="STRING" id="1122991.GCA_000613445_01007"/>
<evidence type="ECO:0000313" key="3">
    <source>
        <dbReference type="Proteomes" id="UP000248314"/>
    </source>
</evidence>
<dbReference type="AlphaFoldDB" id="A0A318HVI3"/>
<dbReference type="Gene3D" id="2.120.10.30">
    <property type="entry name" value="TolB, C-terminal domain"/>
    <property type="match status" value="1"/>
</dbReference>
<proteinExistence type="predicted"/>
<dbReference type="InterPro" id="IPR011042">
    <property type="entry name" value="6-blade_b-propeller_TolB-like"/>
</dbReference>
<keyword evidence="1" id="KW-0732">Signal</keyword>
<dbReference type="Proteomes" id="UP000248314">
    <property type="component" value="Unassembled WGS sequence"/>
</dbReference>
<dbReference type="EMBL" id="QJJX01000011">
    <property type="protein sequence ID" value="PXX22464.1"/>
    <property type="molecule type" value="Genomic_DNA"/>
</dbReference>
<dbReference type="NCBIfam" id="TIGR04183">
    <property type="entry name" value="Por_Secre_tail"/>
    <property type="match status" value="1"/>
</dbReference>
<dbReference type="RefSeq" id="WP_025816803.1">
    <property type="nucleotide sequence ID" value="NZ_BAIZ01000032.1"/>
</dbReference>
<keyword evidence="3" id="KW-1185">Reference proteome</keyword>
<sequence>MKKILLTVSLALTAYTMQATSFGTTKWTQNIDAFSLPDKAVRVAPMAVASDGTTYVAGAYNTDVVIGTSIFQNTATSAFVAKYDTNGDVSWAVALKGAARVTSITTDNSGNVYVVGTFAKAVELINPTGNTVETINGKANDDSRSSFFILKYDNNGTLKAHKTVIPAVKSDVASSGMYFDEADATYFQSNKVMWANNRLYFSATYTGVSTLDGKTLSGNYFLYAGFMYVNIARMGVYSVDPSNLGNLKEEVALTFDNDGAENQTRPESVNFTVADGKVYAAFVATGKVKLSTPNKTETFNFTEGGGKREHGFILSEVSASTTNNVTYRSDVTDVETNYNLLEAMTFDNNNLYVAGTFNQPAVFGVEKTFKGGSDAFVAAINRSNRRVSWVATSGYNEGEAKQKREVVTGLVVVDGKILLASYAEEIKDRKPVEALVYGVKSNGTMNKGNDSYVYGVANNSNQIVASTVDGVSITYTAYQVDETTDVRSLSAQPSIVRNGDVFSFANVQDVQVYNLQGALLLNAKAVRSISVASLPKGVYMLKAGLAKQKFVK</sequence>
<dbReference type="InterPro" id="IPR026444">
    <property type="entry name" value="Secre_tail"/>
</dbReference>
<dbReference type="OrthoDB" id="1081482at2"/>